<dbReference type="Pfam" id="PF14497">
    <property type="entry name" value="GST_C_3"/>
    <property type="match status" value="1"/>
</dbReference>
<dbReference type="SUPFAM" id="SSF52833">
    <property type="entry name" value="Thioredoxin-like"/>
    <property type="match status" value="1"/>
</dbReference>
<dbReference type="Pfam" id="PF02798">
    <property type="entry name" value="GST_N"/>
    <property type="match status" value="1"/>
</dbReference>
<organism evidence="3 4">
    <name type="scientific">Albugo candida</name>
    <dbReference type="NCBI Taxonomy" id="65357"/>
    <lineage>
        <taxon>Eukaryota</taxon>
        <taxon>Sar</taxon>
        <taxon>Stramenopiles</taxon>
        <taxon>Oomycota</taxon>
        <taxon>Peronosporomycetes</taxon>
        <taxon>Albuginales</taxon>
        <taxon>Albuginaceae</taxon>
        <taxon>Albugo</taxon>
    </lineage>
</organism>
<dbReference type="InterPro" id="IPR040079">
    <property type="entry name" value="Glutathione_S-Trfase"/>
</dbReference>
<dbReference type="SUPFAM" id="SSF47616">
    <property type="entry name" value="GST C-terminal domain-like"/>
    <property type="match status" value="1"/>
</dbReference>
<dbReference type="STRING" id="65357.A0A024FZF9"/>
<accession>A0A024FZF9</accession>
<dbReference type="InterPro" id="IPR004045">
    <property type="entry name" value="Glutathione_S-Trfase_N"/>
</dbReference>
<dbReference type="GO" id="GO:0006749">
    <property type="term" value="P:glutathione metabolic process"/>
    <property type="evidence" value="ECO:0007669"/>
    <property type="project" value="TreeGrafter"/>
</dbReference>
<dbReference type="InterPro" id="IPR036249">
    <property type="entry name" value="Thioredoxin-like_sf"/>
</dbReference>
<dbReference type="PROSITE" id="PS50405">
    <property type="entry name" value="GST_CTER"/>
    <property type="match status" value="1"/>
</dbReference>
<dbReference type="InterPro" id="IPR036282">
    <property type="entry name" value="Glutathione-S-Trfase_C_sf"/>
</dbReference>
<gene>
    <name evidence="3" type="ORF">BN9_004910</name>
</gene>
<feature type="domain" description="GST N-terminal" evidence="1">
    <location>
        <begin position="5"/>
        <end position="82"/>
    </location>
</feature>
<dbReference type="InParanoid" id="A0A024FZF9"/>
<dbReference type="OrthoDB" id="420389at2759"/>
<comment type="caution">
    <text evidence="3">The sequence shown here is derived from an EMBL/GenBank/DDBJ whole genome shotgun (WGS) entry which is preliminary data.</text>
</comment>
<evidence type="ECO:0000259" key="2">
    <source>
        <dbReference type="PROSITE" id="PS50405"/>
    </source>
</evidence>
<dbReference type="CDD" id="cd03039">
    <property type="entry name" value="GST_N_Sigma_like"/>
    <property type="match status" value="1"/>
</dbReference>
<dbReference type="InterPro" id="IPR050213">
    <property type="entry name" value="GST_superfamily"/>
</dbReference>
<sequence length="201" mass="22065">MSPQPKIKLVYFNIEGRGEIIRLCFAHGKVPFEDKRLSGEEFGALKPSLPLGQVPVLHVDDTVYSQSMAMARYAASLSGIYPKDASKVLRVESVLGCYDEMVSAIVEILFLIPDEATKAAKTKEMAEKKTPLVLSYIQSLVIGKFVLGDEISIADIAILCVVDYYLLAIKGFDISKYPKIASVISNVKAEPSIAEYLSRKG</sequence>
<dbReference type="InterPro" id="IPR010987">
    <property type="entry name" value="Glutathione-S-Trfase_C-like"/>
</dbReference>
<dbReference type="CDD" id="cd03192">
    <property type="entry name" value="GST_C_Sigma_like"/>
    <property type="match status" value="1"/>
</dbReference>
<dbReference type="SFLD" id="SFLDS00019">
    <property type="entry name" value="Glutathione_Transferase_(cytos"/>
    <property type="match status" value="1"/>
</dbReference>
<protein>
    <recommendedName>
        <fullName evidence="5">Glutathione S-transferase</fullName>
    </recommendedName>
</protein>
<evidence type="ECO:0000313" key="4">
    <source>
        <dbReference type="Proteomes" id="UP000053237"/>
    </source>
</evidence>
<dbReference type="Gene3D" id="1.20.1050.10">
    <property type="match status" value="1"/>
</dbReference>
<dbReference type="PROSITE" id="PS50404">
    <property type="entry name" value="GST_NTER"/>
    <property type="match status" value="1"/>
</dbReference>
<dbReference type="PANTHER" id="PTHR11571:SF252">
    <property type="entry name" value="GLUTATHIONE S-TRANSFERASE"/>
    <property type="match status" value="1"/>
</dbReference>
<proteinExistence type="predicted"/>
<keyword evidence="4" id="KW-1185">Reference proteome</keyword>
<name>A0A024FZF9_9STRA</name>
<dbReference type="SFLD" id="SFLDG01205">
    <property type="entry name" value="AMPS.1"/>
    <property type="match status" value="1"/>
</dbReference>
<dbReference type="AlphaFoldDB" id="A0A024FZF9"/>
<dbReference type="Gene3D" id="3.40.30.10">
    <property type="entry name" value="Glutaredoxin"/>
    <property type="match status" value="1"/>
</dbReference>
<reference evidence="3 4" key="1">
    <citation type="submission" date="2012-05" db="EMBL/GenBank/DDBJ databases">
        <title>Recombination and specialization in a pathogen metapopulation.</title>
        <authorList>
            <person name="Gardiner A."/>
            <person name="Kemen E."/>
            <person name="Schultz-Larsen T."/>
            <person name="MacLean D."/>
            <person name="Van Oosterhout C."/>
            <person name="Jones J.D.G."/>
        </authorList>
    </citation>
    <scope>NUCLEOTIDE SEQUENCE [LARGE SCALE GENOMIC DNA]</scope>
    <source>
        <strain evidence="3 4">Ac Nc2</strain>
    </source>
</reference>
<dbReference type="SFLD" id="SFLDG00363">
    <property type="entry name" value="AMPS_(cytGST):_Alpha-__Mu-__Pi"/>
    <property type="match status" value="1"/>
</dbReference>
<dbReference type="InterPro" id="IPR004046">
    <property type="entry name" value="GST_C"/>
</dbReference>
<evidence type="ECO:0008006" key="5">
    <source>
        <dbReference type="Google" id="ProtNLM"/>
    </source>
</evidence>
<dbReference type="GO" id="GO:0004364">
    <property type="term" value="F:glutathione transferase activity"/>
    <property type="evidence" value="ECO:0007669"/>
    <property type="project" value="TreeGrafter"/>
</dbReference>
<dbReference type="Proteomes" id="UP000053237">
    <property type="component" value="Unassembled WGS sequence"/>
</dbReference>
<evidence type="ECO:0000259" key="1">
    <source>
        <dbReference type="PROSITE" id="PS50404"/>
    </source>
</evidence>
<dbReference type="EMBL" id="CAIX01000003">
    <property type="protein sequence ID" value="CCI39708.1"/>
    <property type="molecule type" value="Genomic_DNA"/>
</dbReference>
<feature type="domain" description="GST C-terminal" evidence="2">
    <location>
        <begin position="81"/>
        <end position="201"/>
    </location>
</feature>
<evidence type="ECO:0000313" key="3">
    <source>
        <dbReference type="EMBL" id="CCI39708.1"/>
    </source>
</evidence>
<dbReference type="PANTHER" id="PTHR11571">
    <property type="entry name" value="GLUTATHIONE S-TRANSFERASE"/>
    <property type="match status" value="1"/>
</dbReference>